<keyword evidence="3" id="KW-0804">Transcription</keyword>
<dbReference type="PROSITE" id="PS01124">
    <property type="entry name" value="HTH_ARAC_FAMILY_2"/>
    <property type="match status" value="1"/>
</dbReference>
<comment type="caution">
    <text evidence="5">The sequence shown here is derived from an EMBL/GenBank/DDBJ whole genome shotgun (WGS) entry which is preliminary data.</text>
</comment>
<dbReference type="Proteomes" id="UP001528920">
    <property type="component" value="Unassembled WGS sequence"/>
</dbReference>
<dbReference type="PANTHER" id="PTHR43280:SF28">
    <property type="entry name" value="HTH-TYPE TRANSCRIPTIONAL ACTIVATOR RHAS"/>
    <property type="match status" value="1"/>
</dbReference>
<evidence type="ECO:0000313" key="6">
    <source>
        <dbReference type="Proteomes" id="UP001528920"/>
    </source>
</evidence>
<name>A0ABT5VYJ6_9BACT</name>
<evidence type="ECO:0000259" key="4">
    <source>
        <dbReference type="PROSITE" id="PS01124"/>
    </source>
</evidence>
<dbReference type="InterPro" id="IPR018060">
    <property type="entry name" value="HTH_AraC"/>
</dbReference>
<keyword evidence="2" id="KW-0238">DNA-binding</keyword>
<feature type="domain" description="HTH araC/xylS-type" evidence="4">
    <location>
        <begin position="186"/>
        <end position="284"/>
    </location>
</feature>
<dbReference type="Pfam" id="PF12833">
    <property type="entry name" value="HTH_18"/>
    <property type="match status" value="1"/>
</dbReference>
<evidence type="ECO:0000313" key="5">
    <source>
        <dbReference type="EMBL" id="MDE5420490.1"/>
    </source>
</evidence>
<proteinExistence type="predicted"/>
<dbReference type="SUPFAM" id="SSF51215">
    <property type="entry name" value="Regulatory protein AraC"/>
    <property type="match status" value="1"/>
</dbReference>
<protein>
    <submittedName>
        <fullName evidence="5">Helix-turn-helix transcriptional regulator</fullName>
    </submittedName>
</protein>
<dbReference type="PANTHER" id="PTHR43280">
    <property type="entry name" value="ARAC-FAMILY TRANSCRIPTIONAL REGULATOR"/>
    <property type="match status" value="1"/>
</dbReference>
<dbReference type="SMART" id="SM00342">
    <property type="entry name" value="HTH_ARAC"/>
    <property type="match status" value="1"/>
</dbReference>
<gene>
    <name evidence="5" type="ORF">L3049_21065</name>
</gene>
<reference evidence="5 6" key="1">
    <citation type="submission" date="2022-01" db="EMBL/GenBank/DDBJ databases">
        <title>Labilibaculum sp. nov, a marine bacterium isolated from Antarctica.</title>
        <authorList>
            <person name="Dai W."/>
        </authorList>
    </citation>
    <scope>NUCLEOTIDE SEQUENCE [LARGE SCALE GENOMIC DNA]</scope>
    <source>
        <strain evidence="5 6">DW002</strain>
    </source>
</reference>
<dbReference type="InterPro" id="IPR009057">
    <property type="entry name" value="Homeodomain-like_sf"/>
</dbReference>
<evidence type="ECO:0000256" key="3">
    <source>
        <dbReference type="ARBA" id="ARBA00023163"/>
    </source>
</evidence>
<evidence type="ECO:0000256" key="1">
    <source>
        <dbReference type="ARBA" id="ARBA00023015"/>
    </source>
</evidence>
<sequence length="288" mass="33623">MISPGLIDKVNIQVYNTAKCAVGQEWNYSNIISPFSRIYLITEGEGYILPDNNMIKLKPGYLYLVPSYTLCGYHCVEKLSQYYLHFSHSLPDGLKIFDQLAITQEVKAMPIDLHLFERLLEINPTLCLKHSDPNVYKKSSWKKNQMEHRPNNVQLETEGIIKQLFSRFINSDNAEVLQLQKQSFIKKSFEYISNHLYEEIRIDALANLACCSTDHYTRQFKKITGMRPMEFINRKRIEKAQELLITTTMSQKKISEETGFNSQQYYTRIFKKISDCSPEQYRKMGGLI</sequence>
<evidence type="ECO:0000256" key="2">
    <source>
        <dbReference type="ARBA" id="ARBA00023125"/>
    </source>
</evidence>
<dbReference type="InterPro" id="IPR037923">
    <property type="entry name" value="HTH-like"/>
</dbReference>
<dbReference type="SUPFAM" id="SSF46689">
    <property type="entry name" value="Homeodomain-like"/>
    <property type="match status" value="2"/>
</dbReference>
<dbReference type="Gene3D" id="1.10.10.60">
    <property type="entry name" value="Homeodomain-like"/>
    <property type="match status" value="2"/>
</dbReference>
<accession>A0ABT5VYJ6</accession>
<keyword evidence="6" id="KW-1185">Reference proteome</keyword>
<keyword evidence="1" id="KW-0805">Transcription regulation</keyword>
<dbReference type="RefSeq" id="WP_275111820.1">
    <property type="nucleotide sequence ID" value="NZ_JAKJSC010000011.1"/>
</dbReference>
<dbReference type="EMBL" id="JAKJSC010000011">
    <property type="protein sequence ID" value="MDE5420490.1"/>
    <property type="molecule type" value="Genomic_DNA"/>
</dbReference>
<organism evidence="5 6">
    <name type="scientific">Paralabilibaculum antarcticum</name>
    <dbReference type="NCBI Taxonomy" id="2912572"/>
    <lineage>
        <taxon>Bacteria</taxon>
        <taxon>Pseudomonadati</taxon>
        <taxon>Bacteroidota</taxon>
        <taxon>Bacteroidia</taxon>
        <taxon>Marinilabiliales</taxon>
        <taxon>Marinifilaceae</taxon>
        <taxon>Paralabilibaculum</taxon>
    </lineage>
</organism>